<comment type="caution">
    <text evidence="4">The sequence shown here is derived from an EMBL/GenBank/DDBJ whole genome shotgun (WGS) entry which is preliminary data.</text>
</comment>
<name>A0A7C5HJA1_UNCW3</name>
<dbReference type="SUPFAM" id="SSF47384">
    <property type="entry name" value="Homodimeric domain of signal transducing histidine kinase"/>
    <property type="match status" value="1"/>
</dbReference>
<feature type="coiled-coil region" evidence="1">
    <location>
        <begin position="160"/>
        <end position="253"/>
    </location>
</feature>
<evidence type="ECO:0000256" key="1">
    <source>
        <dbReference type="SAM" id="Coils"/>
    </source>
</evidence>
<dbReference type="AlphaFoldDB" id="A0A7C5HJA1"/>
<dbReference type="Gene3D" id="3.30.565.10">
    <property type="entry name" value="Histidine kinase-like ATPase, C-terminal domain"/>
    <property type="match status" value="1"/>
</dbReference>
<dbReference type="InterPro" id="IPR003594">
    <property type="entry name" value="HATPase_dom"/>
</dbReference>
<dbReference type="Gene3D" id="3.30.450.20">
    <property type="entry name" value="PAS domain"/>
    <property type="match status" value="1"/>
</dbReference>
<dbReference type="Pfam" id="PF02518">
    <property type="entry name" value="HATPase_c"/>
    <property type="match status" value="1"/>
</dbReference>
<dbReference type="InterPro" id="IPR035965">
    <property type="entry name" value="PAS-like_dom_sf"/>
</dbReference>
<gene>
    <name evidence="4" type="ORF">ENL19_01045</name>
</gene>
<accession>A0A7C5HJA1</accession>
<dbReference type="InterPro" id="IPR036097">
    <property type="entry name" value="HisK_dim/P_sf"/>
</dbReference>
<dbReference type="InterPro" id="IPR003661">
    <property type="entry name" value="HisK_dim/P_dom"/>
</dbReference>
<dbReference type="CDD" id="cd00082">
    <property type="entry name" value="HisKA"/>
    <property type="match status" value="1"/>
</dbReference>
<dbReference type="SUPFAM" id="SSF55874">
    <property type="entry name" value="ATPase domain of HSP90 chaperone/DNA topoisomerase II/histidine kinase"/>
    <property type="match status" value="1"/>
</dbReference>
<dbReference type="SUPFAM" id="SSF55785">
    <property type="entry name" value="PYP-like sensor domain (PAS domain)"/>
    <property type="match status" value="1"/>
</dbReference>
<dbReference type="InterPro" id="IPR036890">
    <property type="entry name" value="HATPase_C_sf"/>
</dbReference>
<dbReference type="Pfam" id="PF13426">
    <property type="entry name" value="PAS_9"/>
    <property type="match status" value="1"/>
</dbReference>
<dbReference type="GO" id="GO:0000155">
    <property type="term" value="F:phosphorelay sensor kinase activity"/>
    <property type="evidence" value="ECO:0007669"/>
    <property type="project" value="InterPro"/>
</dbReference>
<reference evidence="4" key="1">
    <citation type="journal article" date="2020" name="mSystems">
        <title>Genome- and Community-Level Interaction Insights into Carbon Utilization and Element Cycling Functions of Hydrothermarchaeota in Hydrothermal Sediment.</title>
        <authorList>
            <person name="Zhou Z."/>
            <person name="Liu Y."/>
            <person name="Xu W."/>
            <person name="Pan J."/>
            <person name="Luo Z.H."/>
            <person name="Li M."/>
        </authorList>
    </citation>
    <scope>NUCLEOTIDE SEQUENCE [LARGE SCALE GENOMIC DNA]</scope>
    <source>
        <strain evidence="4">HyVt-74</strain>
    </source>
</reference>
<dbReference type="Gene3D" id="1.10.287.130">
    <property type="match status" value="1"/>
</dbReference>
<evidence type="ECO:0000313" key="4">
    <source>
        <dbReference type="EMBL" id="HHE04629.1"/>
    </source>
</evidence>
<feature type="domain" description="PAS" evidence="2">
    <location>
        <begin position="245"/>
        <end position="310"/>
    </location>
</feature>
<dbReference type="CDD" id="cd16934">
    <property type="entry name" value="HATPase_RsbT-like"/>
    <property type="match status" value="1"/>
</dbReference>
<dbReference type="NCBIfam" id="TIGR00229">
    <property type="entry name" value="sensory_box"/>
    <property type="match status" value="1"/>
</dbReference>
<dbReference type="InterPro" id="IPR000014">
    <property type="entry name" value="PAS"/>
</dbReference>
<evidence type="ECO:0000259" key="2">
    <source>
        <dbReference type="SMART" id="SM00091"/>
    </source>
</evidence>
<dbReference type="EMBL" id="DRTB01000070">
    <property type="protein sequence ID" value="HHE04629.1"/>
    <property type="molecule type" value="Genomic_DNA"/>
</dbReference>
<dbReference type="PANTHER" id="PTHR43065">
    <property type="entry name" value="SENSOR HISTIDINE KINASE"/>
    <property type="match status" value="1"/>
</dbReference>
<dbReference type="Proteomes" id="UP000886110">
    <property type="component" value="Unassembled WGS sequence"/>
</dbReference>
<proteinExistence type="predicted"/>
<dbReference type="SMART" id="SM00387">
    <property type="entry name" value="HATPase_c"/>
    <property type="match status" value="1"/>
</dbReference>
<dbReference type="CDD" id="cd00130">
    <property type="entry name" value="PAS"/>
    <property type="match status" value="1"/>
</dbReference>
<keyword evidence="1" id="KW-0175">Coiled coil</keyword>
<evidence type="ECO:0000259" key="3">
    <source>
        <dbReference type="SMART" id="SM00387"/>
    </source>
</evidence>
<sequence>MKIPLSHVSIHFDEDVVIARNRAKDIVKLIGLPLQDQTKFVTAVSEIVRNAFQYAGNATVKFQINFKNARNFIEAVVEDNGPGIENIDEILSGRYKSKSGMGLGILGTKKIVDYFKIETTPGKGTKVTIGELLPNTIKVDTKTISQWRESLIKKSPSSSYEELLMHNQELMELIEEINRKDKQLQEQLERLELLNRELEQTNEGMIALHSELEKKNKLLEEKNRQLIKEIEDRRKIEKKLRESEELYRSVVENVHDGIMLLRDRRIIFANRGCENIFNLPVDKVIGRDFSEFVASEDKNLLDKTFIKGDRNECVLDGCEFHVLNIKGEVVSVELRVREMKIKDGDTHLLVLRDIRTRKMLEEERLKTSKLESIGVLAGGIAHDFNNLLTVILGNITLSKLKLGEDHEVVQFLNDAEKASLMAKDLAYKFLTFSSGSPPMQKEENVKDAIKDTVRVTLSGSNIKTEVKIPDNLWNV</sequence>
<dbReference type="SMART" id="SM00091">
    <property type="entry name" value="PAS"/>
    <property type="match status" value="1"/>
</dbReference>
<feature type="non-terminal residue" evidence="4">
    <location>
        <position position="475"/>
    </location>
</feature>
<dbReference type="PANTHER" id="PTHR43065:SF42">
    <property type="entry name" value="TWO-COMPONENT SENSOR PPRA"/>
    <property type="match status" value="1"/>
</dbReference>
<protein>
    <submittedName>
        <fullName evidence="4">PAS domain S-box protein</fullName>
    </submittedName>
</protein>
<feature type="domain" description="Histidine kinase/HSP90-like ATPase" evidence="3">
    <location>
        <begin position="35"/>
        <end position="137"/>
    </location>
</feature>
<organism evidence="4">
    <name type="scientific">candidate division WOR-3 bacterium</name>
    <dbReference type="NCBI Taxonomy" id="2052148"/>
    <lineage>
        <taxon>Bacteria</taxon>
        <taxon>Bacteria division WOR-3</taxon>
    </lineage>
</organism>